<keyword evidence="3" id="KW-1185">Reference proteome</keyword>
<sequence>MNKSTYFFGQSVFGQLISMIDSGIIARNSKRHKADHYVKRFMAKDHLISMLFCVFAKCSSLREVAGAMLGLSGKTRHFQLGHIPYRSTLSDANKRRSVDFFSGVYHDLLREYQHVISDTRFKAVLNK</sequence>
<evidence type="ECO:0000259" key="1">
    <source>
        <dbReference type="Pfam" id="PF14294"/>
    </source>
</evidence>
<proteinExistence type="predicted"/>
<accession>A0A1G4G543</accession>
<dbReference type="Proteomes" id="UP000178485">
    <property type="component" value="Chromosome i"/>
</dbReference>
<evidence type="ECO:0000313" key="3">
    <source>
        <dbReference type="Proteomes" id="UP000178485"/>
    </source>
</evidence>
<gene>
    <name evidence="2" type="ORF">ING2E5A_0794</name>
</gene>
<dbReference type="RefSeq" id="WP_197678521.1">
    <property type="nucleotide sequence ID" value="NZ_LT608328.1"/>
</dbReference>
<evidence type="ECO:0000313" key="2">
    <source>
        <dbReference type="EMBL" id="SCM56260.1"/>
    </source>
</evidence>
<dbReference type="AlphaFoldDB" id="A0A1G4G543"/>
<organism evidence="2 3">
    <name type="scientific">Petrimonas mucosa</name>
    <dbReference type="NCBI Taxonomy" id="1642646"/>
    <lineage>
        <taxon>Bacteria</taxon>
        <taxon>Pseudomonadati</taxon>
        <taxon>Bacteroidota</taxon>
        <taxon>Bacteroidia</taxon>
        <taxon>Bacteroidales</taxon>
        <taxon>Dysgonomonadaceae</taxon>
        <taxon>Petrimonas</taxon>
    </lineage>
</organism>
<reference evidence="2 3" key="1">
    <citation type="submission" date="2016-08" db="EMBL/GenBank/DDBJ databases">
        <authorList>
            <person name="Seilhamer J.J."/>
        </authorList>
    </citation>
    <scope>NUCLEOTIDE SEQUENCE [LARGE SCALE GENOMIC DNA]</scope>
    <source>
        <strain evidence="2">ING2-E5A</strain>
    </source>
</reference>
<dbReference type="Pfam" id="PF14294">
    <property type="entry name" value="DUF4372"/>
    <property type="match status" value="1"/>
</dbReference>
<protein>
    <submittedName>
        <fullName evidence="2">Transposase domain protein</fullName>
    </submittedName>
</protein>
<feature type="domain" description="DUF4372" evidence="1">
    <location>
        <begin position="9"/>
        <end position="77"/>
    </location>
</feature>
<name>A0A1G4G543_9BACT</name>
<dbReference type="KEGG" id="pmuc:ING2E5A_0794"/>
<dbReference type="InterPro" id="IPR025399">
    <property type="entry name" value="DUF4372"/>
</dbReference>
<dbReference type="EMBL" id="LT608328">
    <property type="protein sequence ID" value="SCM56260.1"/>
    <property type="molecule type" value="Genomic_DNA"/>
</dbReference>